<name>A0ABU8BFQ1_9BRAD</name>
<dbReference type="GO" id="GO:0070225">
    <property type="term" value="F:sulfide dehydrogenase activity"/>
    <property type="evidence" value="ECO:0007669"/>
    <property type="project" value="UniProtKB-EC"/>
</dbReference>
<evidence type="ECO:0000259" key="5">
    <source>
        <dbReference type="Pfam" id="PF21706"/>
    </source>
</evidence>
<dbReference type="InterPro" id="IPR023753">
    <property type="entry name" value="FAD/NAD-binding_dom"/>
</dbReference>
<evidence type="ECO:0000256" key="1">
    <source>
        <dbReference type="ARBA" id="ARBA00022630"/>
    </source>
</evidence>
<keyword evidence="7" id="KW-1185">Reference proteome</keyword>
<dbReference type="InterPro" id="IPR036188">
    <property type="entry name" value="FAD/NAD-bd_sf"/>
</dbReference>
<dbReference type="Pfam" id="PF07992">
    <property type="entry name" value="Pyr_redox_2"/>
    <property type="match status" value="1"/>
</dbReference>
<feature type="domain" description="Sulfide dehydrogenase [flavocytochrome c] flavoprotein chain central" evidence="5">
    <location>
        <begin position="164"/>
        <end position="279"/>
    </location>
</feature>
<dbReference type="InterPro" id="IPR049386">
    <property type="entry name" value="FCSD_central"/>
</dbReference>
<evidence type="ECO:0000259" key="3">
    <source>
        <dbReference type="Pfam" id="PF07992"/>
    </source>
</evidence>
<dbReference type="SUPFAM" id="SSF55424">
    <property type="entry name" value="FAD/NAD-linked reductases, dimerisation (C-terminal) domain"/>
    <property type="match status" value="1"/>
</dbReference>
<dbReference type="InterPro" id="IPR037092">
    <property type="entry name" value="FlavoCytC_S_DH_flav-bd_sf"/>
</dbReference>
<dbReference type="Pfam" id="PF09242">
    <property type="entry name" value="FCSD-flav_bind"/>
    <property type="match status" value="1"/>
</dbReference>
<evidence type="ECO:0000313" key="7">
    <source>
        <dbReference type="Proteomes" id="UP001364224"/>
    </source>
</evidence>
<dbReference type="PROSITE" id="PS51318">
    <property type="entry name" value="TAT"/>
    <property type="match status" value="1"/>
</dbReference>
<dbReference type="InterPro" id="IPR052541">
    <property type="entry name" value="SQRD"/>
</dbReference>
<organism evidence="6 7">
    <name type="scientific">Bradyrhizobium algeriense</name>
    <dbReference type="NCBI Taxonomy" id="634784"/>
    <lineage>
        <taxon>Bacteria</taxon>
        <taxon>Pseudomonadati</taxon>
        <taxon>Pseudomonadota</taxon>
        <taxon>Alphaproteobacteria</taxon>
        <taxon>Hyphomicrobiales</taxon>
        <taxon>Nitrobacteraceae</taxon>
        <taxon>Bradyrhizobium</taxon>
    </lineage>
</organism>
<dbReference type="EMBL" id="JAZHRV010000001">
    <property type="protein sequence ID" value="MEH2557372.1"/>
    <property type="molecule type" value="Genomic_DNA"/>
</dbReference>
<gene>
    <name evidence="6" type="ORF">V1286_004901</name>
</gene>
<dbReference type="PANTHER" id="PTHR43755">
    <property type="match status" value="1"/>
</dbReference>
<proteinExistence type="predicted"/>
<evidence type="ECO:0000256" key="2">
    <source>
        <dbReference type="ARBA" id="ARBA00022827"/>
    </source>
</evidence>
<dbReference type="Pfam" id="PF21706">
    <property type="entry name" value="FCSD_central"/>
    <property type="match status" value="1"/>
</dbReference>
<dbReference type="PANTHER" id="PTHR43755:SF1">
    <property type="entry name" value="FAD-DEPENDENT PYRIDINE NUCLEOTIDE-DISULPHIDE OXIDOREDUCTASE"/>
    <property type="match status" value="1"/>
</dbReference>
<keyword evidence="6" id="KW-0560">Oxidoreductase</keyword>
<dbReference type="InterPro" id="IPR016156">
    <property type="entry name" value="FAD/NAD-linked_Rdtase_dimer_sf"/>
</dbReference>
<dbReference type="RefSeq" id="WP_334483487.1">
    <property type="nucleotide sequence ID" value="NZ_JAZHRV010000001.1"/>
</dbReference>
<dbReference type="EC" id="1.8.2.3" evidence="6"/>
<dbReference type="InterPro" id="IPR015323">
    <property type="entry name" value="FlavoCytC_S_DH_flav-bd"/>
</dbReference>
<dbReference type="Proteomes" id="UP001364224">
    <property type="component" value="Unassembled WGS sequence"/>
</dbReference>
<sequence>MKSWTRREFGRSTGAMALAGLGPRLAASESKARVVVVGGGIGGATAAKYLAVSAPTIEITLVEPKPNYTTCFFSNLYLTGLCSLESLTHGYETLAQRHGINVIHDSVAAVDPVAKTVGLKSGPKLPYDRVVVAPGITFNYDAIAGYDEAATQVIPHAWNAGPQTQLLRRQLESMEDGGVFVLVAPPNPFRCPPAPYERASLVAYYFKQHKPRSRILILDAKDSFNAQDLFLDAWERHYRGMIEWLPAQFTGGIKAIDVKERSVETASETFKAAVANVIPPQMAGQFAQQNGLVDQSGWCPIDPITFESKLQPGTHVVGDASSAGDMPKSAFVANSQAKACAFAIAAALTGSERQSPHLFNTCYTFLSPDDAVSNAVSFKPVAGTIKIVDNFGSQVQESAETRHRTAREAQSWYTAFTRDTFGYAAF</sequence>
<accession>A0ABU8BFQ1</accession>
<keyword evidence="1" id="KW-0285">Flavoprotein</keyword>
<dbReference type="SUPFAM" id="SSF51905">
    <property type="entry name" value="FAD/NAD(P)-binding domain"/>
    <property type="match status" value="2"/>
</dbReference>
<dbReference type="Gene3D" id="3.90.760.10">
    <property type="entry name" value="Flavocytochrome c sulphide dehydrogenase, flavin-binding domain"/>
    <property type="match status" value="1"/>
</dbReference>
<evidence type="ECO:0000313" key="6">
    <source>
        <dbReference type="EMBL" id="MEH2557372.1"/>
    </source>
</evidence>
<evidence type="ECO:0000259" key="4">
    <source>
        <dbReference type="Pfam" id="PF09242"/>
    </source>
</evidence>
<feature type="domain" description="Flavocytochrome c sulphide dehydrogenase flavin-binding" evidence="4">
    <location>
        <begin position="355"/>
        <end position="421"/>
    </location>
</feature>
<dbReference type="Gene3D" id="3.50.50.60">
    <property type="entry name" value="FAD/NAD(P)-binding domain"/>
    <property type="match status" value="2"/>
</dbReference>
<keyword evidence="2" id="KW-0274">FAD</keyword>
<feature type="domain" description="FAD/NAD(P)-binding" evidence="3">
    <location>
        <begin position="33"/>
        <end position="150"/>
    </location>
</feature>
<reference evidence="6 7" key="1">
    <citation type="submission" date="2024-02" db="EMBL/GenBank/DDBJ databases">
        <title>Adaptive strategies in a cosmopolitan and abundant soil bacterium.</title>
        <authorList>
            <person name="Carini P."/>
        </authorList>
    </citation>
    <scope>NUCLEOTIDE SEQUENCE [LARGE SCALE GENOMIC DNA]</scope>
    <source>
        <strain evidence="6 7">AZCC 1608</strain>
    </source>
</reference>
<protein>
    <submittedName>
        <fullName evidence="6">Sulfide dehydrogenase [flavocytochrome c] flavoprotein subunit</fullName>
        <ecNumber evidence="6">1.8.2.3</ecNumber>
    </submittedName>
</protein>
<dbReference type="InterPro" id="IPR006311">
    <property type="entry name" value="TAT_signal"/>
</dbReference>
<comment type="caution">
    <text evidence="6">The sequence shown here is derived from an EMBL/GenBank/DDBJ whole genome shotgun (WGS) entry which is preliminary data.</text>
</comment>